<gene>
    <name evidence="1" type="ORF">Afil01_23430</name>
</gene>
<name>A0A9W6SKR5_9ACTN</name>
<evidence type="ECO:0000313" key="1">
    <source>
        <dbReference type="EMBL" id="GLZ77536.1"/>
    </source>
</evidence>
<comment type="caution">
    <text evidence="1">The sequence shown here is derived from an EMBL/GenBank/DDBJ whole genome shotgun (WGS) entry which is preliminary data.</text>
</comment>
<dbReference type="Proteomes" id="UP001165079">
    <property type="component" value="Unassembled WGS sequence"/>
</dbReference>
<protein>
    <submittedName>
        <fullName evidence="1">Uncharacterized protein</fullName>
    </submittedName>
</protein>
<accession>A0A9W6SKR5</accession>
<evidence type="ECO:0000313" key="2">
    <source>
        <dbReference type="Proteomes" id="UP001165079"/>
    </source>
</evidence>
<dbReference type="RefSeq" id="WP_285662637.1">
    <property type="nucleotide sequence ID" value="NZ_BSTX01000001.1"/>
</dbReference>
<proteinExistence type="predicted"/>
<reference evidence="1" key="1">
    <citation type="submission" date="2023-03" db="EMBL/GenBank/DDBJ databases">
        <title>Actinorhabdospora filicis NBRC 111898.</title>
        <authorList>
            <person name="Ichikawa N."/>
            <person name="Sato H."/>
            <person name="Tonouchi N."/>
        </authorList>
    </citation>
    <scope>NUCLEOTIDE SEQUENCE</scope>
    <source>
        <strain evidence="1">NBRC 111898</strain>
    </source>
</reference>
<organism evidence="1 2">
    <name type="scientific">Actinorhabdospora filicis</name>
    <dbReference type="NCBI Taxonomy" id="1785913"/>
    <lineage>
        <taxon>Bacteria</taxon>
        <taxon>Bacillati</taxon>
        <taxon>Actinomycetota</taxon>
        <taxon>Actinomycetes</taxon>
        <taxon>Micromonosporales</taxon>
        <taxon>Micromonosporaceae</taxon>
        <taxon>Actinorhabdospora</taxon>
    </lineage>
</organism>
<keyword evidence="2" id="KW-1185">Reference proteome</keyword>
<dbReference type="EMBL" id="BSTX01000001">
    <property type="protein sequence ID" value="GLZ77536.1"/>
    <property type="molecule type" value="Genomic_DNA"/>
</dbReference>
<sequence>MNDDEHLLHQTITRSEEISDDVIERLGDERVTSLISAALTEAARRKFPTASPEDIKAFTEDLPHRFPDAEDAIDPADAELLLVAALTGDPEASAEVEEMDPDEVLSLCFLITYAIMSRENLTPDEEKSYIAEVIAEADEYDE</sequence>
<dbReference type="AlphaFoldDB" id="A0A9W6SKR5"/>